<feature type="domain" description="Protein kinase" evidence="8">
    <location>
        <begin position="261"/>
        <end position="619"/>
    </location>
</feature>
<dbReference type="PROSITE" id="PS00108">
    <property type="entry name" value="PROTEIN_KINASE_ST"/>
    <property type="match status" value="1"/>
</dbReference>
<evidence type="ECO:0000256" key="1">
    <source>
        <dbReference type="ARBA" id="ARBA00022527"/>
    </source>
</evidence>
<dbReference type="Gene3D" id="3.30.200.20">
    <property type="entry name" value="Phosphorylase Kinase, domain 1"/>
    <property type="match status" value="1"/>
</dbReference>
<accession>A0A2K3CND9</accession>
<organism evidence="9 10">
    <name type="scientific">Chlamydomonas reinhardtii</name>
    <name type="common">Chlamydomonas smithii</name>
    <dbReference type="NCBI Taxonomy" id="3055"/>
    <lineage>
        <taxon>Eukaryota</taxon>
        <taxon>Viridiplantae</taxon>
        <taxon>Chlorophyta</taxon>
        <taxon>core chlorophytes</taxon>
        <taxon>Chlorophyceae</taxon>
        <taxon>CS clade</taxon>
        <taxon>Chlamydomonadales</taxon>
        <taxon>Chlamydomonadaceae</taxon>
        <taxon>Chlamydomonas</taxon>
    </lineage>
</organism>
<feature type="compositionally biased region" description="Pro residues" evidence="7">
    <location>
        <begin position="176"/>
        <end position="185"/>
    </location>
</feature>
<feature type="binding site" evidence="6">
    <location>
        <position position="288"/>
    </location>
    <ligand>
        <name>ATP</name>
        <dbReference type="ChEBI" id="CHEBI:30616"/>
    </ligand>
</feature>
<dbReference type="PROSITE" id="PS00107">
    <property type="entry name" value="PROTEIN_KINASE_ATP"/>
    <property type="match status" value="1"/>
</dbReference>
<dbReference type="RefSeq" id="XP_042914220.1">
    <property type="nucleotide sequence ID" value="XM_043072844.1"/>
</dbReference>
<evidence type="ECO:0000256" key="4">
    <source>
        <dbReference type="ARBA" id="ARBA00022777"/>
    </source>
</evidence>
<sequence>MILRACFQGAFGAGKLDAEETSQRARPSSSSACSKWRRSELPSVPLAAPLHTDGVGASAPTRHLSTDEAAGLRSQPAVDETGVAIARARSPAASAAADADALPTSPPAGPSLSAAAPAGPPPPAPSTAAPMAGGEFGMAPLDSARRSESSASSDGGGSPPAGISFIARKDDGGGPARPPTAPGPPHGVVASRNLAGTSSAGEPSGEHRATDDGGGGGGGEGSGSGGSSRPGRQGKHASRYKKLTPSEVSECAPHEILDGIGLSLQRLGRGSFGIVMSGAYSGLRCAVKIMVTEQLDKSALRELLLAPAINHANLVQTFTSRCARLTHEFFDLLEGVGVGVQGGGSSRAPVHDRSRPRVLQPIPLQSGDGFGDPGCSVATASDPYRVLHVVLHDFIAKTDQFLIVIVQELCNKGTLHAAIRAGVFRPNAANPSWNLRLARRALLRTALEMARGLLHLHDTGLVHGDFKPQNVLLDSSRDDRRGFSAKVADFGLSHVLPQHASSVATDSFGSPAYMAPEAFSGKAPEAFSGKASKATDVYSFGVCLWELLCGRTPYSDVREVRDLVAELAAGRAPALVWPDGAEMSDGIIALGRRCMSPRPEDRPDFKEVVEELIQVERMIRAELLAPAVAAQAAAAAAVAASAPTSIS</sequence>
<dbReference type="GeneID" id="5729179"/>
<evidence type="ECO:0000259" key="8">
    <source>
        <dbReference type="PROSITE" id="PS50011"/>
    </source>
</evidence>
<evidence type="ECO:0000256" key="6">
    <source>
        <dbReference type="PROSITE-ProRule" id="PRU10141"/>
    </source>
</evidence>
<dbReference type="ExpressionAtlas" id="A0A2K3CND9">
    <property type="expression patterns" value="baseline"/>
</dbReference>
<dbReference type="EMBL" id="KZ454946">
    <property type="protein sequence ID" value="PNW69800.1"/>
    <property type="molecule type" value="Genomic_DNA"/>
</dbReference>
<feature type="compositionally biased region" description="Basic residues" evidence="7">
    <location>
        <begin position="232"/>
        <end position="242"/>
    </location>
</feature>
<evidence type="ECO:0000313" key="10">
    <source>
        <dbReference type="Proteomes" id="UP000006906"/>
    </source>
</evidence>
<dbReference type="Gramene" id="PNW69800">
    <property type="protein sequence ID" value="PNW69800"/>
    <property type="gene ID" value="CHLRE_19g750647v5"/>
</dbReference>
<dbReference type="InParanoid" id="A0A2K3CND9"/>
<dbReference type="Proteomes" id="UP000006906">
    <property type="component" value="Unassembled WGS sequence"/>
</dbReference>
<feature type="compositionally biased region" description="Gly residues" evidence="7">
    <location>
        <begin position="212"/>
        <end position="228"/>
    </location>
</feature>
<keyword evidence="5 6" id="KW-0067">ATP-binding</keyword>
<dbReference type="InterPro" id="IPR051681">
    <property type="entry name" value="Ser/Thr_Kinases-Pseudokinases"/>
</dbReference>
<feature type="compositionally biased region" description="Low complexity" evidence="7">
    <location>
        <begin position="24"/>
        <end position="34"/>
    </location>
</feature>
<dbReference type="AlphaFoldDB" id="A0A2K3CND9"/>
<dbReference type="OrthoDB" id="1711006at2759"/>
<reference evidence="9 10" key="1">
    <citation type="journal article" date="2007" name="Science">
        <title>The Chlamydomonas genome reveals the evolution of key animal and plant functions.</title>
        <authorList>
            <person name="Merchant S.S."/>
            <person name="Prochnik S.E."/>
            <person name="Vallon O."/>
            <person name="Harris E.H."/>
            <person name="Karpowicz S.J."/>
            <person name="Witman G.B."/>
            <person name="Terry A."/>
            <person name="Salamov A."/>
            <person name="Fritz-Laylin L.K."/>
            <person name="Marechal-Drouard L."/>
            <person name="Marshall W.F."/>
            <person name="Qu L.H."/>
            <person name="Nelson D.R."/>
            <person name="Sanderfoot A.A."/>
            <person name="Spalding M.H."/>
            <person name="Kapitonov V.V."/>
            <person name="Ren Q."/>
            <person name="Ferris P."/>
            <person name="Lindquist E."/>
            <person name="Shapiro H."/>
            <person name="Lucas S.M."/>
            <person name="Grimwood J."/>
            <person name="Schmutz J."/>
            <person name="Cardol P."/>
            <person name="Cerutti H."/>
            <person name="Chanfreau G."/>
            <person name="Chen C.L."/>
            <person name="Cognat V."/>
            <person name="Croft M.T."/>
            <person name="Dent R."/>
            <person name="Dutcher S."/>
            <person name="Fernandez E."/>
            <person name="Fukuzawa H."/>
            <person name="Gonzalez-Ballester D."/>
            <person name="Gonzalez-Halphen D."/>
            <person name="Hallmann A."/>
            <person name="Hanikenne M."/>
            <person name="Hippler M."/>
            <person name="Inwood W."/>
            <person name="Jabbari K."/>
            <person name="Kalanon M."/>
            <person name="Kuras R."/>
            <person name="Lefebvre P.A."/>
            <person name="Lemaire S.D."/>
            <person name="Lobanov A.V."/>
            <person name="Lohr M."/>
            <person name="Manuell A."/>
            <person name="Meier I."/>
            <person name="Mets L."/>
            <person name="Mittag M."/>
            <person name="Mittelmeier T."/>
            <person name="Moroney J.V."/>
            <person name="Moseley J."/>
            <person name="Napoli C."/>
            <person name="Nedelcu A.M."/>
            <person name="Niyogi K."/>
            <person name="Novoselov S.V."/>
            <person name="Paulsen I.T."/>
            <person name="Pazour G."/>
            <person name="Purton S."/>
            <person name="Ral J.P."/>
            <person name="Riano-Pachon D.M."/>
            <person name="Riekhof W."/>
            <person name="Rymarquis L."/>
            <person name="Schroda M."/>
            <person name="Stern D."/>
            <person name="Umen J."/>
            <person name="Willows R."/>
            <person name="Wilson N."/>
            <person name="Zimmer S.L."/>
            <person name="Allmer J."/>
            <person name="Balk J."/>
            <person name="Bisova K."/>
            <person name="Chen C.J."/>
            <person name="Elias M."/>
            <person name="Gendler K."/>
            <person name="Hauser C."/>
            <person name="Lamb M.R."/>
            <person name="Ledford H."/>
            <person name="Long J.C."/>
            <person name="Minagawa J."/>
            <person name="Page M.D."/>
            <person name="Pan J."/>
            <person name="Pootakham W."/>
            <person name="Roje S."/>
            <person name="Rose A."/>
            <person name="Stahlberg E."/>
            <person name="Terauchi A.M."/>
            <person name="Yang P."/>
            <person name="Ball S."/>
            <person name="Bowler C."/>
            <person name="Dieckmann C.L."/>
            <person name="Gladyshev V.N."/>
            <person name="Green P."/>
            <person name="Jorgensen R."/>
            <person name="Mayfield S."/>
            <person name="Mueller-Roeber B."/>
            <person name="Rajamani S."/>
            <person name="Sayre R.T."/>
            <person name="Brokstein P."/>
            <person name="Dubchak I."/>
            <person name="Goodstein D."/>
            <person name="Hornick L."/>
            <person name="Huang Y.W."/>
            <person name="Jhaveri J."/>
            <person name="Luo Y."/>
            <person name="Martinez D."/>
            <person name="Ngau W.C."/>
            <person name="Otillar B."/>
            <person name="Poliakov A."/>
            <person name="Porter A."/>
            <person name="Szajkowski L."/>
            <person name="Werner G."/>
            <person name="Zhou K."/>
            <person name="Grigoriev I.V."/>
            <person name="Rokhsar D.S."/>
            <person name="Grossman A.R."/>
        </authorList>
    </citation>
    <scope>NUCLEOTIDE SEQUENCE [LARGE SCALE GENOMIC DNA]</scope>
    <source>
        <strain evidence="10">CC-503</strain>
    </source>
</reference>
<dbReference type="InterPro" id="IPR001245">
    <property type="entry name" value="Ser-Thr/Tyr_kinase_cat_dom"/>
</dbReference>
<dbReference type="InterPro" id="IPR017441">
    <property type="entry name" value="Protein_kinase_ATP_BS"/>
</dbReference>
<evidence type="ECO:0000256" key="5">
    <source>
        <dbReference type="ARBA" id="ARBA00022840"/>
    </source>
</evidence>
<keyword evidence="1" id="KW-0723">Serine/threonine-protein kinase</keyword>
<proteinExistence type="predicted"/>
<keyword evidence="4" id="KW-0418">Kinase</keyword>
<dbReference type="InterPro" id="IPR011009">
    <property type="entry name" value="Kinase-like_dom_sf"/>
</dbReference>
<dbReference type="STRING" id="3055.A0A2K3CND9"/>
<keyword evidence="3 6" id="KW-0547">Nucleotide-binding</keyword>
<evidence type="ECO:0000256" key="3">
    <source>
        <dbReference type="ARBA" id="ARBA00022741"/>
    </source>
</evidence>
<dbReference type="PROSITE" id="PS50011">
    <property type="entry name" value="PROTEIN_KINASE_DOM"/>
    <property type="match status" value="1"/>
</dbReference>
<dbReference type="GO" id="GO:0005524">
    <property type="term" value="F:ATP binding"/>
    <property type="evidence" value="ECO:0007669"/>
    <property type="project" value="UniProtKB-UniRule"/>
</dbReference>
<evidence type="ECO:0000313" key="9">
    <source>
        <dbReference type="EMBL" id="PNW69800.1"/>
    </source>
</evidence>
<dbReference type="Pfam" id="PF07714">
    <property type="entry name" value="PK_Tyr_Ser-Thr"/>
    <property type="match status" value="1"/>
</dbReference>
<dbReference type="SUPFAM" id="SSF56112">
    <property type="entry name" value="Protein kinase-like (PK-like)"/>
    <property type="match status" value="1"/>
</dbReference>
<feature type="compositionally biased region" description="Low complexity" evidence="7">
    <location>
        <begin position="84"/>
        <end position="103"/>
    </location>
</feature>
<gene>
    <name evidence="9" type="ORF">CHLRE_19g750647v5</name>
</gene>
<evidence type="ECO:0000256" key="2">
    <source>
        <dbReference type="ARBA" id="ARBA00022679"/>
    </source>
</evidence>
<protein>
    <recommendedName>
        <fullName evidence="8">Protein kinase domain-containing protein</fullName>
    </recommendedName>
</protein>
<dbReference type="Gene3D" id="1.10.510.10">
    <property type="entry name" value="Transferase(Phosphotransferase) domain 1"/>
    <property type="match status" value="1"/>
</dbReference>
<dbReference type="KEGG" id="cre:CHLRE_19g750647v5"/>
<dbReference type="InterPro" id="IPR000719">
    <property type="entry name" value="Prot_kinase_dom"/>
</dbReference>
<dbReference type="PANTHER" id="PTHR44329">
    <property type="entry name" value="SERINE/THREONINE-PROTEIN KINASE TNNI3K-RELATED"/>
    <property type="match status" value="1"/>
</dbReference>
<keyword evidence="10" id="KW-1185">Reference proteome</keyword>
<feature type="region of interest" description="Disordered" evidence="7">
    <location>
        <begin position="14"/>
        <end position="247"/>
    </location>
</feature>
<dbReference type="InterPro" id="IPR008271">
    <property type="entry name" value="Ser/Thr_kinase_AS"/>
</dbReference>
<dbReference type="PANTHER" id="PTHR44329:SF214">
    <property type="entry name" value="PROTEIN KINASE DOMAIN-CONTAINING PROTEIN"/>
    <property type="match status" value="1"/>
</dbReference>
<evidence type="ECO:0000256" key="7">
    <source>
        <dbReference type="SAM" id="MobiDB-lite"/>
    </source>
</evidence>
<dbReference type="GO" id="GO:0004674">
    <property type="term" value="F:protein serine/threonine kinase activity"/>
    <property type="evidence" value="ECO:0000318"/>
    <property type="project" value="GO_Central"/>
</dbReference>
<name>A0A2K3CND9_CHLRE</name>
<keyword evidence="2" id="KW-0808">Transferase</keyword>